<dbReference type="PANTHER" id="PTHR24173:SF74">
    <property type="entry name" value="ANKYRIN REPEAT DOMAIN-CONTAINING PROTEIN 16"/>
    <property type="match status" value="1"/>
</dbReference>
<dbReference type="Gene3D" id="1.25.40.20">
    <property type="entry name" value="Ankyrin repeat-containing domain"/>
    <property type="match status" value="1"/>
</dbReference>
<comment type="caution">
    <text evidence="5">The sequence shown here is derived from an EMBL/GenBank/DDBJ whole genome shotgun (WGS) entry which is preliminary data.</text>
</comment>
<evidence type="ECO:0000256" key="4">
    <source>
        <dbReference type="SAM" id="MobiDB-lite"/>
    </source>
</evidence>
<proteinExistence type="predicted"/>
<dbReference type="EMBL" id="PNYB01000010">
    <property type="protein sequence ID" value="PMS24372.1"/>
    <property type="molecule type" value="Genomic_DNA"/>
</dbReference>
<dbReference type="PANTHER" id="PTHR24173">
    <property type="entry name" value="ANKYRIN REPEAT CONTAINING"/>
    <property type="match status" value="1"/>
</dbReference>
<dbReference type="InterPro" id="IPR036770">
    <property type="entry name" value="Ankyrin_rpt-contain_sf"/>
</dbReference>
<gene>
    <name evidence="5" type="ORF">C0Z19_13965</name>
</gene>
<feature type="repeat" description="ANK" evidence="3">
    <location>
        <begin position="307"/>
        <end position="333"/>
    </location>
</feature>
<feature type="repeat" description="ANK" evidence="3">
    <location>
        <begin position="234"/>
        <end position="269"/>
    </location>
</feature>
<dbReference type="SMART" id="SM00248">
    <property type="entry name" value="ANK"/>
    <property type="match status" value="5"/>
</dbReference>
<evidence type="ECO:0000256" key="2">
    <source>
        <dbReference type="ARBA" id="ARBA00023043"/>
    </source>
</evidence>
<feature type="compositionally biased region" description="Polar residues" evidence="4">
    <location>
        <begin position="30"/>
        <end position="43"/>
    </location>
</feature>
<sequence length="722" mass="77710">MDTRLPVTGVSLAVPERAEAGGVPAPPPTSAESSKPRSSQTRSPGALLSNLTPIRRTRTSHVLSSADESRRQTDGLRTAARTLTTPSAHASSPRNRDIELSQPEAVVEDDQLREAVLDAALHGDSERLQALIAGSPGLLSQKKACIDAYGPDGRSPLLVAARAGHHEVVGLLAQAGADLYSTIHGDPRLRGVNAVYLAAQQGHRAVIERLAEIMKRRATPKADMASYFDARLVQGFTPLLAAVHRPGVDDAQMVRLLISLGADARHSRDGWTYPVHIAAKLGKTATLQALLEASENDAGLLGARDVYGKTPVLLAAEGNHLEAAKILLALGADGAGALIEATQNNHAGAIETLLAAMDCSGRKDSNATLDTSHCAAARPAPQDASAIEAFSNQEAGSRRPSHRTRRVGGLSLRLPPNVELFLQRSADADRGLVSRAPVVVSETKRIILMPSLVYQNGHICKLAALANLDLLYATERGIANIPLRKNRSGYYTSQVNHHHSGVANTSIRETAKKYDSRQGEILQVSDLQSVAHEMGYEVTTLRPLTIDECRTTIAQHIEHGTPLLTFFQVSKREGPARHGWPRSGGTETTEHAALVVGIDTGEDTVDLAHWGQVFPRIPLFDLFGSMDALADVRKPEVYERTALVRDERARNTYKKYDIANEPPSDIQAGVAAGTIRPSVVPTKEGFRNMLLVVEPDESHQRWKSGRTAASRTEMPETALESS</sequence>
<protein>
    <submittedName>
        <fullName evidence="5">Uncharacterized protein</fullName>
    </submittedName>
</protein>
<feature type="repeat" description="ANK" evidence="3">
    <location>
        <begin position="152"/>
        <end position="179"/>
    </location>
</feature>
<dbReference type="PROSITE" id="PS50297">
    <property type="entry name" value="ANK_REP_REGION"/>
    <property type="match status" value="3"/>
</dbReference>
<keyword evidence="6" id="KW-1185">Reference proteome</keyword>
<accession>A0A2N7W4P5</accession>
<dbReference type="AlphaFoldDB" id="A0A2N7W4P5"/>
<evidence type="ECO:0000256" key="3">
    <source>
        <dbReference type="PROSITE-ProRule" id="PRU00023"/>
    </source>
</evidence>
<evidence type="ECO:0000256" key="1">
    <source>
        <dbReference type="ARBA" id="ARBA00022737"/>
    </source>
</evidence>
<evidence type="ECO:0000313" key="6">
    <source>
        <dbReference type="Proteomes" id="UP000235347"/>
    </source>
</evidence>
<dbReference type="SUPFAM" id="SSF48403">
    <property type="entry name" value="Ankyrin repeat"/>
    <property type="match status" value="1"/>
</dbReference>
<dbReference type="Proteomes" id="UP000235347">
    <property type="component" value="Unassembled WGS sequence"/>
</dbReference>
<feature type="region of interest" description="Disordered" evidence="4">
    <location>
        <begin position="1"/>
        <end position="98"/>
    </location>
</feature>
<dbReference type="PROSITE" id="PS50088">
    <property type="entry name" value="ANK_REPEAT"/>
    <property type="match status" value="3"/>
</dbReference>
<keyword evidence="2 3" id="KW-0040">ANK repeat</keyword>
<feature type="compositionally biased region" description="Polar residues" evidence="4">
    <location>
        <begin position="81"/>
        <end position="93"/>
    </location>
</feature>
<dbReference type="InterPro" id="IPR002110">
    <property type="entry name" value="Ankyrin_rpt"/>
</dbReference>
<name>A0A2N7W4P5_9BURK</name>
<reference evidence="5 6" key="1">
    <citation type="submission" date="2018-01" db="EMBL/GenBank/DDBJ databases">
        <title>Whole genome analyses suggest that Burkholderia sensu lato contains two further novel genera in the rhizoxinica-symbiotica group Mycetohabitans gen. nov., and Trinickia gen. nov.: implications for the evolution of diazotrophy and nodulation in the Burkholderiaceae.</title>
        <authorList>
            <person name="Estrada-de los Santos P."/>
            <person name="Palmer M."/>
            <person name="Chavez-Ramirez B."/>
            <person name="Beukes C."/>
            <person name="Steenkamp E.T."/>
            <person name="Hirsch A.M."/>
            <person name="Manyaka P."/>
            <person name="Maluk M."/>
            <person name="Lafos M."/>
            <person name="Crook M."/>
            <person name="Gross E."/>
            <person name="Simon M.F."/>
            <person name="Bueno dos Reis Junior F."/>
            <person name="Poole P.S."/>
            <person name="Venter S.N."/>
            <person name="James E.K."/>
        </authorList>
    </citation>
    <scope>NUCLEOTIDE SEQUENCE [LARGE SCALE GENOMIC DNA]</scope>
    <source>
        <strain evidence="5 6">GP25-8</strain>
    </source>
</reference>
<evidence type="ECO:0000313" key="5">
    <source>
        <dbReference type="EMBL" id="PMS24372.1"/>
    </source>
</evidence>
<dbReference type="Pfam" id="PF12796">
    <property type="entry name" value="Ank_2"/>
    <property type="match status" value="2"/>
</dbReference>
<organism evidence="5 6">
    <name type="scientific">Trinickia soli</name>
    <dbReference type="NCBI Taxonomy" id="380675"/>
    <lineage>
        <taxon>Bacteria</taxon>
        <taxon>Pseudomonadati</taxon>
        <taxon>Pseudomonadota</taxon>
        <taxon>Betaproteobacteria</taxon>
        <taxon>Burkholderiales</taxon>
        <taxon>Burkholderiaceae</taxon>
        <taxon>Trinickia</taxon>
    </lineage>
</organism>
<feature type="region of interest" description="Disordered" evidence="4">
    <location>
        <begin position="697"/>
        <end position="722"/>
    </location>
</feature>
<keyword evidence="1" id="KW-0677">Repeat</keyword>